<proteinExistence type="predicted"/>
<keyword evidence="3" id="KW-1185">Reference proteome</keyword>
<comment type="caution">
    <text evidence="2">The sequence shown here is derived from an EMBL/GenBank/DDBJ whole genome shotgun (WGS) entry which is preliminary data.</text>
</comment>
<keyword evidence="1" id="KW-0175">Coiled coil</keyword>
<sequence length="132" mass="14763">MHGIIKSYIRGQEQLEAKILELEGQTEHLDTQAVQRQLALAWFELRQISLGEAKQCWQASTSRVYGIGDKSGKLLCWLATCGVAARFVPALHDREGNTQVELEAIAQAFATYYQDLYARAPLLHLAEEGSVM</sequence>
<protein>
    <submittedName>
        <fullName evidence="2">Uncharacterized protein</fullName>
    </submittedName>
</protein>
<evidence type="ECO:0000313" key="3">
    <source>
        <dbReference type="Proteomes" id="UP001066276"/>
    </source>
</evidence>
<feature type="coiled-coil region" evidence="1">
    <location>
        <begin position="5"/>
        <end position="32"/>
    </location>
</feature>
<accession>A0AAV7M9V6</accession>
<reference evidence="2" key="1">
    <citation type="journal article" date="2022" name="bioRxiv">
        <title>Sequencing and chromosome-scale assembly of the giantPleurodeles waltlgenome.</title>
        <authorList>
            <person name="Brown T."/>
            <person name="Elewa A."/>
            <person name="Iarovenko S."/>
            <person name="Subramanian E."/>
            <person name="Araus A.J."/>
            <person name="Petzold A."/>
            <person name="Susuki M."/>
            <person name="Suzuki K.-i.T."/>
            <person name="Hayashi T."/>
            <person name="Toyoda A."/>
            <person name="Oliveira C."/>
            <person name="Osipova E."/>
            <person name="Leigh N.D."/>
            <person name="Simon A."/>
            <person name="Yun M.H."/>
        </authorList>
    </citation>
    <scope>NUCLEOTIDE SEQUENCE</scope>
    <source>
        <strain evidence="2">20211129_DDA</strain>
        <tissue evidence="2">Liver</tissue>
    </source>
</reference>
<evidence type="ECO:0000256" key="1">
    <source>
        <dbReference type="SAM" id="Coils"/>
    </source>
</evidence>
<dbReference type="EMBL" id="JANPWB010000014">
    <property type="protein sequence ID" value="KAJ1099550.1"/>
    <property type="molecule type" value="Genomic_DNA"/>
</dbReference>
<organism evidence="2 3">
    <name type="scientific">Pleurodeles waltl</name>
    <name type="common">Iberian ribbed newt</name>
    <dbReference type="NCBI Taxonomy" id="8319"/>
    <lineage>
        <taxon>Eukaryota</taxon>
        <taxon>Metazoa</taxon>
        <taxon>Chordata</taxon>
        <taxon>Craniata</taxon>
        <taxon>Vertebrata</taxon>
        <taxon>Euteleostomi</taxon>
        <taxon>Amphibia</taxon>
        <taxon>Batrachia</taxon>
        <taxon>Caudata</taxon>
        <taxon>Salamandroidea</taxon>
        <taxon>Salamandridae</taxon>
        <taxon>Pleurodelinae</taxon>
        <taxon>Pleurodeles</taxon>
    </lineage>
</organism>
<gene>
    <name evidence="2" type="ORF">NDU88_004650</name>
</gene>
<name>A0AAV7M9V6_PLEWA</name>
<evidence type="ECO:0000313" key="2">
    <source>
        <dbReference type="EMBL" id="KAJ1099550.1"/>
    </source>
</evidence>
<dbReference type="AlphaFoldDB" id="A0AAV7M9V6"/>
<dbReference type="Proteomes" id="UP001066276">
    <property type="component" value="Chromosome 10"/>
</dbReference>